<dbReference type="EMBL" id="LXQA010352018">
    <property type="protein sequence ID" value="MCI46043.1"/>
    <property type="molecule type" value="Genomic_DNA"/>
</dbReference>
<protein>
    <submittedName>
        <fullName evidence="1">F-box/FBD/LRR-repeat protein</fullName>
    </submittedName>
</protein>
<comment type="caution">
    <text evidence="1">The sequence shown here is derived from an EMBL/GenBank/DDBJ whole genome shotgun (WGS) entry which is preliminary data.</text>
</comment>
<accession>A0A392SAR3</accession>
<name>A0A392SAR3_9FABA</name>
<proteinExistence type="predicted"/>
<dbReference type="AlphaFoldDB" id="A0A392SAR3"/>
<evidence type="ECO:0000313" key="2">
    <source>
        <dbReference type="Proteomes" id="UP000265520"/>
    </source>
</evidence>
<dbReference type="Proteomes" id="UP000265520">
    <property type="component" value="Unassembled WGS sequence"/>
</dbReference>
<sequence>MFKFSDCGRDFISESLVTDIARWIRHLIGRSIKELVLEVVIEERYKFKLPR</sequence>
<keyword evidence="2" id="KW-1185">Reference proteome</keyword>
<organism evidence="1 2">
    <name type="scientific">Trifolium medium</name>
    <dbReference type="NCBI Taxonomy" id="97028"/>
    <lineage>
        <taxon>Eukaryota</taxon>
        <taxon>Viridiplantae</taxon>
        <taxon>Streptophyta</taxon>
        <taxon>Embryophyta</taxon>
        <taxon>Tracheophyta</taxon>
        <taxon>Spermatophyta</taxon>
        <taxon>Magnoliopsida</taxon>
        <taxon>eudicotyledons</taxon>
        <taxon>Gunneridae</taxon>
        <taxon>Pentapetalae</taxon>
        <taxon>rosids</taxon>
        <taxon>fabids</taxon>
        <taxon>Fabales</taxon>
        <taxon>Fabaceae</taxon>
        <taxon>Papilionoideae</taxon>
        <taxon>50 kb inversion clade</taxon>
        <taxon>NPAAA clade</taxon>
        <taxon>Hologalegina</taxon>
        <taxon>IRL clade</taxon>
        <taxon>Trifolieae</taxon>
        <taxon>Trifolium</taxon>
    </lineage>
</organism>
<reference evidence="1 2" key="1">
    <citation type="journal article" date="2018" name="Front. Plant Sci.">
        <title>Red Clover (Trifolium pratense) and Zigzag Clover (T. medium) - A Picture of Genomic Similarities and Differences.</title>
        <authorList>
            <person name="Dluhosova J."/>
            <person name="Istvanek J."/>
            <person name="Nedelnik J."/>
            <person name="Repkova J."/>
        </authorList>
    </citation>
    <scope>NUCLEOTIDE SEQUENCE [LARGE SCALE GENOMIC DNA]</scope>
    <source>
        <strain evidence="2">cv. 10/8</strain>
        <tissue evidence="1">Leaf</tissue>
    </source>
</reference>
<feature type="non-terminal residue" evidence="1">
    <location>
        <position position="51"/>
    </location>
</feature>
<evidence type="ECO:0000313" key="1">
    <source>
        <dbReference type="EMBL" id="MCI46043.1"/>
    </source>
</evidence>